<organism evidence="1 2">
    <name type="scientific">Diplodia corticola</name>
    <dbReference type="NCBI Taxonomy" id="236234"/>
    <lineage>
        <taxon>Eukaryota</taxon>
        <taxon>Fungi</taxon>
        <taxon>Dikarya</taxon>
        <taxon>Ascomycota</taxon>
        <taxon>Pezizomycotina</taxon>
        <taxon>Dothideomycetes</taxon>
        <taxon>Dothideomycetes incertae sedis</taxon>
        <taxon>Botryosphaeriales</taxon>
        <taxon>Botryosphaeriaceae</taxon>
        <taxon>Diplodia</taxon>
    </lineage>
</organism>
<dbReference type="GeneID" id="31018469"/>
<dbReference type="Proteomes" id="UP000183809">
    <property type="component" value="Unassembled WGS sequence"/>
</dbReference>
<accession>A0A1J9RRT1</accession>
<dbReference type="RefSeq" id="XP_020126497.1">
    <property type="nucleotide sequence ID" value="XM_020278208.1"/>
</dbReference>
<proteinExistence type="predicted"/>
<dbReference type="AlphaFoldDB" id="A0A1J9RRT1"/>
<gene>
    <name evidence="1" type="ORF">BKCO1_640008</name>
</gene>
<keyword evidence="2" id="KW-1185">Reference proteome</keyword>
<sequence length="371" mass="43295">MPGLLLPQNATVAFHSIVRRFFTQSAQQPSNRVEHGVFFLFNVLHEVLNTRRTYDQYDMTPEQWAWLQDTLHMLDTSELAVLGEFAVQIFSFDYSIVERTITVRYPSETQTRFVCFLNNTLEEQLRMAMHRQPGYEHRIASYNPRDDFPLRHIANGVDSHWTTDGHWIFSVRTPSIVVYDHTQRQMGRPFYPLIIEVGDAGMHADEEALARDYLLGDDERPSLFLCITLWDEADAECRVGTYSLWRSEVQPDVQPQAIHGFWPPGTVWEPRRVVQDRAFTARGGHVDVGDGEIDLRFSELSARCEEWTKTEPEGTRDWLWLMDGIQISFERLSHIWQLARDGEEYVESREFLVWEEEEWAEGYGEPVMGGE</sequence>
<comment type="caution">
    <text evidence="1">The sequence shown here is derived from an EMBL/GenBank/DDBJ whole genome shotgun (WGS) entry which is preliminary data.</text>
</comment>
<evidence type="ECO:0000313" key="2">
    <source>
        <dbReference type="Proteomes" id="UP000183809"/>
    </source>
</evidence>
<protein>
    <submittedName>
        <fullName evidence="1">Uncharacterized protein</fullName>
    </submittedName>
</protein>
<name>A0A1J9RRT1_9PEZI</name>
<dbReference type="EMBL" id="MNUE01000064">
    <property type="protein sequence ID" value="OJD30237.1"/>
    <property type="molecule type" value="Genomic_DNA"/>
</dbReference>
<evidence type="ECO:0000313" key="1">
    <source>
        <dbReference type="EMBL" id="OJD30237.1"/>
    </source>
</evidence>
<dbReference type="OrthoDB" id="10424308at2759"/>
<reference evidence="1 2" key="1">
    <citation type="submission" date="2016-10" db="EMBL/GenBank/DDBJ databases">
        <title>Proteomics and genomics reveal pathogen-plant mechanisms compatible with a hemibiotrophic lifestyle of Diplodia corticola.</title>
        <authorList>
            <person name="Fernandes I."/>
            <person name="De Jonge R."/>
            <person name="Van De Peer Y."/>
            <person name="Devreese B."/>
            <person name="Alves A."/>
            <person name="Esteves A.C."/>
        </authorList>
    </citation>
    <scope>NUCLEOTIDE SEQUENCE [LARGE SCALE GENOMIC DNA]</scope>
    <source>
        <strain evidence="1 2">CBS 112549</strain>
    </source>
</reference>